<proteinExistence type="predicted"/>
<dbReference type="Gene3D" id="3.40.30.10">
    <property type="entry name" value="Glutaredoxin"/>
    <property type="match status" value="1"/>
</dbReference>
<accession>A0A1V5MB74</accession>
<dbReference type="EMBL" id="MWAK01000260">
    <property type="protein sequence ID" value="OPZ90426.1"/>
    <property type="molecule type" value="Genomic_DNA"/>
</dbReference>
<comment type="caution">
    <text evidence="1">The sequence shown here is derived from an EMBL/GenBank/DDBJ whole genome shotgun (WGS) entry which is preliminary data.</text>
</comment>
<reference evidence="1" key="1">
    <citation type="submission" date="2017-02" db="EMBL/GenBank/DDBJ databases">
        <title>Delving into the versatile metabolic prowess of the omnipresent phylum Bacteroidetes.</title>
        <authorList>
            <person name="Nobu M.K."/>
            <person name="Mei R."/>
            <person name="Narihiro T."/>
            <person name="Kuroda K."/>
            <person name="Liu W.-T."/>
        </authorList>
    </citation>
    <scope>NUCLEOTIDE SEQUENCE</scope>
    <source>
        <strain evidence="1">ADurb.Bin417</strain>
    </source>
</reference>
<dbReference type="AlphaFoldDB" id="A0A1V5MB74"/>
<sequence>MMKHAVLLFGKKDCSLCEGWKRKLNHLDIKYDYYDTSTVEGMAEMAFNNVGRIPALVIGPARFEEVGPAEITSEQIQKLIDGQ</sequence>
<dbReference type="InterPro" id="IPR036249">
    <property type="entry name" value="Thioredoxin-like_sf"/>
</dbReference>
<dbReference type="SUPFAM" id="SSF52833">
    <property type="entry name" value="Thioredoxin-like"/>
    <property type="match status" value="1"/>
</dbReference>
<evidence type="ECO:0000313" key="1">
    <source>
        <dbReference type="EMBL" id="OPZ90426.1"/>
    </source>
</evidence>
<protein>
    <submittedName>
        <fullName evidence="1">Uncharacterized protein</fullName>
    </submittedName>
</protein>
<dbReference type="Proteomes" id="UP000485484">
    <property type="component" value="Unassembled WGS sequence"/>
</dbReference>
<dbReference type="PROSITE" id="PS51354">
    <property type="entry name" value="GLUTAREDOXIN_2"/>
    <property type="match status" value="1"/>
</dbReference>
<organism evidence="1">
    <name type="scientific">candidate division TA06 bacterium ADurb.Bin417</name>
    <dbReference type="NCBI Taxonomy" id="1852828"/>
    <lineage>
        <taxon>Bacteria</taxon>
        <taxon>Bacteria division TA06</taxon>
    </lineage>
</organism>
<gene>
    <name evidence="1" type="ORF">BWY73_01321</name>
</gene>
<name>A0A1V5MB74_UNCT6</name>